<dbReference type="EMBL" id="AFUQ01000012">
    <property type="protein sequence ID" value="EGV11785.1"/>
    <property type="molecule type" value="Genomic_DNA"/>
</dbReference>
<reference evidence="3 4" key="1">
    <citation type="submission" date="2011-07" db="EMBL/GenBank/DDBJ databases">
        <authorList>
            <person name="Harkins D.M."/>
            <person name="Madupu R."/>
            <person name="Durkin A.S."/>
            <person name="Torralba M."/>
            <person name="Methe B."/>
            <person name="Sutton G.G."/>
            <person name="Nelson K.E."/>
        </authorList>
    </citation>
    <scope>NUCLEOTIDE SEQUENCE [LARGE SCALE GENOMIC DNA]</scope>
    <source>
        <strain evidence="3 4">X</strain>
    </source>
</reference>
<evidence type="ECO:0000256" key="1">
    <source>
        <dbReference type="SAM" id="Phobius"/>
    </source>
</evidence>
<dbReference type="PATRIC" id="fig|997830.4.peg.1633"/>
<dbReference type="AlphaFoldDB" id="F9PEU8"/>
<keyword evidence="1" id="KW-0472">Membrane</keyword>
<dbReference type="Proteomes" id="UP000003399">
    <property type="component" value="Unassembled WGS sequence"/>
</dbReference>
<dbReference type="InterPro" id="IPR001173">
    <property type="entry name" value="Glyco_trans_2-like"/>
</dbReference>
<dbReference type="InterPro" id="IPR050834">
    <property type="entry name" value="Glycosyltransf_2"/>
</dbReference>
<feature type="transmembrane region" description="Helical" evidence="1">
    <location>
        <begin position="307"/>
        <end position="330"/>
    </location>
</feature>
<organism evidence="3 4">
    <name type="scientific">Streptococcus infantis X</name>
    <dbReference type="NCBI Taxonomy" id="997830"/>
    <lineage>
        <taxon>Bacteria</taxon>
        <taxon>Bacillati</taxon>
        <taxon>Bacillota</taxon>
        <taxon>Bacilli</taxon>
        <taxon>Lactobacillales</taxon>
        <taxon>Streptococcaceae</taxon>
        <taxon>Streptococcus</taxon>
    </lineage>
</organism>
<keyword evidence="3" id="KW-0328">Glycosyltransferase</keyword>
<keyword evidence="3" id="KW-0808">Transferase</keyword>
<dbReference type="GO" id="GO:0016757">
    <property type="term" value="F:glycosyltransferase activity"/>
    <property type="evidence" value="ECO:0007669"/>
    <property type="project" value="UniProtKB-KW"/>
</dbReference>
<evidence type="ECO:0000313" key="4">
    <source>
        <dbReference type="Proteomes" id="UP000003399"/>
    </source>
</evidence>
<sequence length="340" mass="39458">MKQNLISIIIPLHNGADTINRAVKSVLNGTLYHDMIEMIIVENGSTDQSFEIAQKLATENSNIRVYQSDKGTSFARNLGIEKSKGKWLIFLDADDYLVESNLNIIIENLITNPTDLCVYNYEKGSKEIELFSEEVELINDLNPYIVRFLSEPTKYMTVWGKAFNKHLIDELGLKFNTNLRVSEDSDFYLRFLLAMHSLTLYPQALYHYSIDSPSTMRTFSSDKLEGYIVSLDESSKALENVDDAIREAFSLYKLAHFNLIMVREVFHFDNAKSFREKLRKMIRLYKMPMFSEPIQNLSTSDVRNLSLVPLFFLKIHLYHLAALVYIIRVWQNKFKEGRKS</sequence>
<gene>
    <name evidence="3" type="ORF">HMPREF1124_1984</name>
</gene>
<dbReference type="PANTHER" id="PTHR43685:SF2">
    <property type="entry name" value="GLYCOSYLTRANSFERASE 2-LIKE DOMAIN-CONTAINING PROTEIN"/>
    <property type="match status" value="1"/>
</dbReference>
<dbReference type="SUPFAM" id="SSF53448">
    <property type="entry name" value="Nucleotide-diphospho-sugar transferases"/>
    <property type="match status" value="1"/>
</dbReference>
<keyword evidence="1" id="KW-0812">Transmembrane</keyword>
<dbReference type="EC" id="2.4.-.-" evidence="3"/>
<dbReference type="Pfam" id="PF00535">
    <property type="entry name" value="Glycos_transf_2"/>
    <property type="match status" value="1"/>
</dbReference>
<dbReference type="eggNOG" id="COG1215">
    <property type="taxonomic scope" value="Bacteria"/>
</dbReference>
<evidence type="ECO:0000259" key="2">
    <source>
        <dbReference type="Pfam" id="PF00535"/>
    </source>
</evidence>
<comment type="caution">
    <text evidence="3">The sequence shown here is derived from an EMBL/GenBank/DDBJ whole genome shotgun (WGS) entry which is preliminary data.</text>
</comment>
<feature type="domain" description="Glycosyltransferase 2-like" evidence="2">
    <location>
        <begin position="7"/>
        <end position="167"/>
    </location>
</feature>
<dbReference type="Gene3D" id="3.90.550.10">
    <property type="entry name" value="Spore Coat Polysaccharide Biosynthesis Protein SpsA, Chain A"/>
    <property type="match status" value="1"/>
</dbReference>
<proteinExistence type="predicted"/>
<dbReference type="PANTHER" id="PTHR43685">
    <property type="entry name" value="GLYCOSYLTRANSFERASE"/>
    <property type="match status" value="1"/>
</dbReference>
<dbReference type="CDD" id="cd00761">
    <property type="entry name" value="Glyco_tranf_GTA_type"/>
    <property type="match status" value="1"/>
</dbReference>
<dbReference type="InterPro" id="IPR029044">
    <property type="entry name" value="Nucleotide-diphossugar_trans"/>
</dbReference>
<accession>F9PEU8</accession>
<name>F9PEU8_9STRE</name>
<keyword evidence="1" id="KW-1133">Transmembrane helix</keyword>
<evidence type="ECO:0000313" key="3">
    <source>
        <dbReference type="EMBL" id="EGV11785.1"/>
    </source>
</evidence>
<protein>
    <submittedName>
        <fullName evidence="3">Glycosyltransferase, group 2 family protein</fullName>
        <ecNumber evidence="3">2.4.-.-</ecNumber>
    </submittedName>
</protein>